<dbReference type="InParanoid" id="A0A3N4L0S1"/>
<organism evidence="1 2">
    <name type="scientific">Morchella conica CCBAS932</name>
    <dbReference type="NCBI Taxonomy" id="1392247"/>
    <lineage>
        <taxon>Eukaryota</taxon>
        <taxon>Fungi</taxon>
        <taxon>Dikarya</taxon>
        <taxon>Ascomycota</taxon>
        <taxon>Pezizomycotina</taxon>
        <taxon>Pezizomycetes</taxon>
        <taxon>Pezizales</taxon>
        <taxon>Morchellaceae</taxon>
        <taxon>Morchella</taxon>
    </lineage>
</organism>
<dbReference type="EMBL" id="ML119115">
    <property type="protein sequence ID" value="RPB15092.1"/>
    <property type="molecule type" value="Genomic_DNA"/>
</dbReference>
<protein>
    <submittedName>
        <fullName evidence="1">Uncharacterized protein</fullName>
    </submittedName>
</protein>
<evidence type="ECO:0000313" key="2">
    <source>
        <dbReference type="Proteomes" id="UP000277580"/>
    </source>
</evidence>
<name>A0A3N4L0S1_9PEZI</name>
<keyword evidence="2" id="KW-1185">Reference proteome</keyword>
<evidence type="ECO:0000313" key="1">
    <source>
        <dbReference type="EMBL" id="RPB15092.1"/>
    </source>
</evidence>
<sequence length="110" mass="12445">MAVRIACIVTDGIGGAEERSATKTFIADIQNERRLTDASYSKIIDEYKFTISTLHAQHARIREAYQSTLSALQSQQVIMNECMSVISTLQSQDARIKVLEEEGILREYFQ</sequence>
<gene>
    <name evidence="1" type="ORF">P167DRAFT_571960</name>
</gene>
<accession>A0A3N4L0S1</accession>
<proteinExistence type="predicted"/>
<reference evidence="1 2" key="1">
    <citation type="journal article" date="2018" name="Nat. Ecol. Evol.">
        <title>Pezizomycetes genomes reveal the molecular basis of ectomycorrhizal truffle lifestyle.</title>
        <authorList>
            <person name="Murat C."/>
            <person name="Payen T."/>
            <person name="Noel B."/>
            <person name="Kuo A."/>
            <person name="Morin E."/>
            <person name="Chen J."/>
            <person name="Kohler A."/>
            <person name="Krizsan K."/>
            <person name="Balestrini R."/>
            <person name="Da Silva C."/>
            <person name="Montanini B."/>
            <person name="Hainaut M."/>
            <person name="Levati E."/>
            <person name="Barry K.W."/>
            <person name="Belfiori B."/>
            <person name="Cichocki N."/>
            <person name="Clum A."/>
            <person name="Dockter R.B."/>
            <person name="Fauchery L."/>
            <person name="Guy J."/>
            <person name="Iotti M."/>
            <person name="Le Tacon F."/>
            <person name="Lindquist E.A."/>
            <person name="Lipzen A."/>
            <person name="Malagnac F."/>
            <person name="Mello A."/>
            <person name="Molinier V."/>
            <person name="Miyauchi S."/>
            <person name="Poulain J."/>
            <person name="Riccioni C."/>
            <person name="Rubini A."/>
            <person name="Sitrit Y."/>
            <person name="Splivallo R."/>
            <person name="Traeger S."/>
            <person name="Wang M."/>
            <person name="Zifcakova L."/>
            <person name="Wipf D."/>
            <person name="Zambonelli A."/>
            <person name="Paolocci F."/>
            <person name="Nowrousian M."/>
            <person name="Ottonello S."/>
            <person name="Baldrian P."/>
            <person name="Spatafora J.W."/>
            <person name="Henrissat B."/>
            <person name="Nagy L.G."/>
            <person name="Aury J.M."/>
            <person name="Wincker P."/>
            <person name="Grigoriev I.V."/>
            <person name="Bonfante P."/>
            <person name="Martin F.M."/>
        </authorList>
    </citation>
    <scope>NUCLEOTIDE SEQUENCE [LARGE SCALE GENOMIC DNA]</scope>
    <source>
        <strain evidence="1 2">CCBAS932</strain>
    </source>
</reference>
<dbReference type="Proteomes" id="UP000277580">
    <property type="component" value="Unassembled WGS sequence"/>
</dbReference>
<dbReference type="AlphaFoldDB" id="A0A3N4L0S1"/>